<name>A0ABR0PDS1_GOSAR</name>
<gene>
    <name evidence="1" type="ORF">PVK06_024302</name>
</gene>
<accession>A0ABR0PDS1</accession>
<dbReference type="Proteomes" id="UP001358586">
    <property type="component" value="Chromosome 7"/>
</dbReference>
<sequence length="119" mass="12993">MIVDASKNEALFSKSNNDAYEIIERIANNNYQWPTNRAASEGRVVGVHKADTLASLAAQVSSMSPMLKNITVNGFNGNLTENLRSTCKEHCKTATLQSGKTLEPKVVEVQDEPVVAQDK</sequence>
<keyword evidence="2" id="KW-1185">Reference proteome</keyword>
<dbReference type="EMBL" id="JARKNE010000007">
    <property type="protein sequence ID" value="KAK5819320.1"/>
    <property type="molecule type" value="Genomic_DNA"/>
</dbReference>
<organism evidence="1 2">
    <name type="scientific">Gossypium arboreum</name>
    <name type="common">Tree cotton</name>
    <name type="synonym">Gossypium nanking</name>
    <dbReference type="NCBI Taxonomy" id="29729"/>
    <lineage>
        <taxon>Eukaryota</taxon>
        <taxon>Viridiplantae</taxon>
        <taxon>Streptophyta</taxon>
        <taxon>Embryophyta</taxon>
        <taxon>Tracheophyta</taxon>
        <taxon>Spermatophyta</taxon>
        <taxon>Magnoliopsida</taxon>
        <taxon>eudicotyledons</taxon>
        <taxon>Gunneridae</taxon>
        <taxon>Pentapetalae</taxon>
        <taxon>rosids</taxon>
        <taxon>malvids</taxon>
        <taxon>Malvales</taxon>
        <taxon>Malvaceae</taxon>
        <taxon>Malvoideae</taxon>
        <taxon>Gossypium</taxon>
    </lineage>
</organism>
<proteinExistence type="predicted"/>
<reference evidence="1 2" key="1">
    <citation type="submission" date="2023-03" db="EMBL/GenBank/DDBJ databases">
        <title>WGS of Gossypium arboreum.</title>
        <authorList>
            <person name="Yu D."/>
        </authorList>
    </citation>
    <scope>NUCLEOTIDE SEQUENCE [LARGE SCALE GENOMIC DNA]</scope>
    <source>
        <tissue evidence="1">Leaf</tissue>
    </source>
</reference>
<comment type="caution">
    <text evidence="1">The sequence shown here is derived from an EMBL/GenBank/DDBJ whole genome shotgun (WGS) entry which is preliminary data.</text>
</comment>
<evidence type="ECO:0000313" key="2">
    <source>
        <dbReference type="Proteomes" id="UP001358586"/>
    </source>
</evidence>
<protein>
    <submittedName>
        <fullName evidence="1">Uncharacterized protein</fullName>
    </submittedName>
</protein>
<evidence type="ECO:0000313" key="1">
    <source>
        <dbReference type="EMBL" id="KAK5819320.1"/>
    </source>
</evidence>